<evidence type="ECO:0000313" key="2">
    <source>
        <dbReference type="EMBL" id="TEB33002.1"/>
    </source>
</evidence>
<dbReference type="EMBL" id="QPFP01000013">
    <property type="protein sequence ID" value="TEB33002.1"/>
    <property type="molecule type" value="Genomic_DNA"/>
</dbReference>
<protein>
    <submittedName>
        <fullName evidence="2">Uncharacterized protein</fullName>
    </submittedName>
</protein>
<proteinExistence type="predicted"/>
<dbReference type="Proteomes" id="UP000298030">
    <property type="component" value="Unassembled WGS sequence"/>
</dbReference>
<dbReference type="OrthoDB" id="660555at2759"/>
<evidence type="ECO:0000256" key="1">
    <source>
        <dbReference type="SAM" id="MobiDB-lite"/>
    </source>
</evidence>
<feature type="compositionally biased region" description="Low complexity" evidence="1">
    <location>
        <begin position="17"/>
        <end position="39"/>
    </location>
</feature>
<organism evidence="2 3">
    <name type="scientific">Coprinellus micaceus</name>
    <name type="common">Glistening ink-cap mushroom</name>
    <name type="synonym">Coprinus micaceus</name>
    <dbReference type="NCBI Taxonomy" id="71717"/>
    <lineage>
        <taxon>Eukaryota</taxon>
        <taxon>Fungi</taxon>
        <taxon>Dikarya</taxon>
        <taxon>Basidiomycota</taxon>
        <taxon>Agaricomycotina</taxon>
        <taxon>Agaricomycetes</taxon>
        <taxon>Agaricomycetidae</taxon>
        <taxon>Agaricales</taxon>
        <taxon>Agaricineae</taxon>
        <taxon>Psathyrellaceae</taxon>
        <taxon>Coprinellus</taxon>
    </lineage>
</organism>
<accession>A0A4Y7THF3</accession>
<comment type="caution">
    <text evidence="2">The sequence shown here is derived from an EMBL/GenBank/DDBJ whole genome shotgun (WGS) entry which is preliminary data.</text>
</comment>
<reference evidence="2 3" key="1">
    <citation type="journal article" date="2019" name="Nat. Ecol. Evol.">
        <title>Megaphylogeny resolves global patterns of mushroom evolution.</title>
        <authorList>
            <person name="Varga T."/>
            <person name="Krizsan K."/>
            <person name="Foldi C."/>
            <person name="Dima B."/>
            <person name="Sanchez-Garcia M."/>
            <person name="Sanchez-Ramirez S."/>
            <person name="Szollosi G.J."/>
            <person name="Szarkandi J.G."/>
            <person name="Papp V."/>
            <person name="Albert L."/>
            <person name="Andreopoulos W."/>
            <person name="Angelini C."/>
            <person name="Antonin V."/>
            <person name="Barry K.W."/>
            <person name="Bougher N.L."/>
            <person name="Buchanan P."/>
            <person name="Buyck B."/>
            <person name="Bense V."/>
            <person name="Catcheside P."/>
            <person name="Chovatia M."/>
            <person name="Cooper J."/>
            <person name="Damon W."/>
            <person name="Desjardin D."/>
            <person name="Finy P."/>
            <person name="Geml J."/>
            <person name="Haridas S."/>
            <person name="Hughes K."/>
            <person name="Justo A."/>
            <person name="Karasinski D."/>
            <person name="Kautmanova I."/>
            <person name="Kiss B."/>
            <person name="Kocsube S."/>
            <person name="Kotiranta H."/>
            <person name="LaButti K.M."/>
            <person name="Lechner B.E."/>
            <person name="Liimatainen K."/>
            <person name="Lipzen A."/>
            <person name="Lukacs Z."/>
            <person name="Mihaltcheva S."/>
            <person name="Morgado L.N."/>
            <person name="Niskanen T."/>
            <person name="Noordeloos M.E."/>
            <person name="Ohm R.A."/>
            <person name="Ortiz-Santana B."/>
            <person name="Ovrebo C."/>
            <person name="Racz N."/>
            <person name="Riley R."/>
            <person name="Savchenko A."/>
            <person name="Shiryaev A."/>
            <person name="Soop K."/>
            <person name="Spirin V."/>
            <person name="Szebenyi C."/>
            <person name="Tomsovsky M."/>
            <person name="Tulloss R.E."/>
            <person name="Uehling J."/>
            <person name="Grigoriev I.V."/>
            <person name="Vagvolgyi C."/>
            <person name="Papp T."/>
            <person name="Martin F.M."/>
            <person name="Miettinen O."/>
            <person name="Hibbett D.S."/>
            <person name="Nagy L.G."/>
        </authorList>
    </citation>
    <scope>NUCLEOTIDE SEQUENCE [LARGE SCALE GENOMIC DNA]</scope>
    <source>
        <strain evidence="2 3">FP101781</strain>
    </source>
</reference>
<dbReference type="STRING" id="71717.A0A4Y7THF3"/>
<evidence type="ECO:0000313" key="3">
    <source>
        <dbReference type="Proteomes" id="UP000298030"/>
    </source>
</evidence>
<name>A0A4Y7THF3_COPMI</name>
<keyword evidence="3" id="KW-1185">Reference proteome</keyword>
<dbReference type="AlphaFoldDB" id="A0A4Y7THF3"/>
<gene>
    <name evidence="2" type="ORF">FA13DRAFT_1730738</name>
</gene>
<feature type="region of interest" description="Disordered" evidence="1">
    <location>
        <begin position="1"/>
        <end position="83"/>
    </location>
</feature>
<sequence length="219" mass="24276">MSRYNRDDYGPSSSPESSPALTAADSSPSSSPALGPLQLDSEVDDLPADPFAGSYKHRPSKRRKGDDSISDAPSSDPATRDRYAAEDQVWAEAAERAYEEGCRIFHLGKKELTRINTQFIRDLTSMVVLPNLDPPRCEAPASKPQPRQTPAAPAVAARQVRRTFSRHESKNSVLLPGEKDENIHLYLEQNLITKIPSDLWRLENLHNSESLTCLPRLGN</sequence>